<evidence type="ECO:0000256" key="2">
    <source>
        <dbReference type="ARBA" id="ARBA00022559"/>
    </source>
</evidence>
<evidence type="ECO:0000313" key="10">
    <source>
        <dbReference type="EMBL" id="KLO14875.1"/>
    </source>
</evidence>
<comment type="cofactor">
    <cofactor evidence="1">
        <name>heme b</name>
        <dbReference type="ChEBI" id="CHEBI:60344"/>
    </cofactor>
</comment>
<dbReference type="PROSITE" id="PS51404">
    <property type="entry name" value="DYP_PEROXIDASE"/>
    <property type="match status" value="1"/>
</dbReference>
<dbReference type="InterPro" id="IPR049509">
    <property type="entry name" value="DyP_N"/>
</dbReference>
<organism evidence="10 11">
    <name type="scientific">Schizopora paradoxa</name>
    <dbReference type="NCBI Taxonomy" id="27342"/>
    <lineage>
        <taxon>Eukaryota</taxon>
        <taxon>Fungi</taxon>
        <taxon>Dikarya</taxon>
        <taxon>Basidiomycota</taxon>
        <taxon>Agaricomycotina</taxon>
        <taxon>Agaricomycetes</taxon>
        <taxon>Hymenochaetales</taxon>
        <taxon>Schizoporaceae</taxon>
        <taxon>Schizopora</taxon>
    </lineage>
</organism>
<evidence type="ECO:0000256" key="5">
    <source>
        <dbReference type="ARBA" id="ARBA00023002"/>
    </source>
</evidence>
<dbReference type="AlphaFoldDB" id="A0A0H2RS85"/>
<sequence>MSWTPAPTTSGTYNVKAFSSNAYWRYASNNSGDQWAKTDDYDAMDDDSYKWTITLTSSNRFTIEPVASEYTALGISARTDLYEGYGYAMIRSPRRGTSPAEWQAMPGSDGKYSRISMVSHPRAAEGSMVLDTRLSYNSADKCIHFSKDGDTNFQRWVFRNLDGSEGRDDGKGPTTDDTDKPSKDTDDADARRKRKYLERRALRLLPDTLTSRKNSLLPDIDNVQGDVFMLFPKRFEHFMFFIISDAAQFKRNLATYLPYVTSAHETYNNINHIHEKLPAPGGGEHDHLSSLIAFSRLGLNKIGVNAAIRDKFFDEGSMKNKAYLMGDRAQWDDVFDSGSVHGVIMVTAKRQDACKARAEEIQRIFRNSVSGSFVTMEGRVRPDEREFFGWKDGISQPALEGLIQPHAGQVVVPPGVIVMGYPGDPVFDDKRQLQRPAFTKDGSLLVFRKLEQAVLSWADYIQTNYHRAVEKRPTKDVELDEHTRMELFGARQFGRWKSGVPLALSPYADDPYYLDPERINNFDYKEDGAGDGVGRPKCPYAAHIRKTVPRGLDPLVSREFLKASMVVRTGIPYGPEVSDEDKQKYAQLKEDNKTRTPENQKYEESNRGLLFTCYQSSLANGFVRQSIDFANNDFWPATSILPTNHGQDPIIGGPPDRLQESPIVAKLTSDRAIQLKVTSSADSRTYTVQGFARADPTALDKDKEFTQDFFVTSRGGEWFFVPGISALREWAR</sequence>
<evidence type="ECO:0000256" key="3">
    <source>
        <dbReference type="ARBA" id="ARBA00022617"/>
    </source>
</evidence>
<dbReference type="PANTHER" id="PTHR30521:SF4">
    <property type="entry name" value="DEFERROCHELATASE"/>
    <property type="match status" value="1"/>
</dbReference>
<evidence type="ECO:0000313" key="11">
    <source>
        <dbReference type="Proteomes" id="UP000053477"/>
    </source>
</evidence>
<evidence type="ECO:0000259" key="9">
    <source>
        <dbReference type="Pfam" id="PF21105"/>
    </source>
</evidence>
<gene>
    <name evidence="10" type="ORF">SCHPADRAFT_289551</name>
</gene>
<keyword evidence="5" id="KW-0560">Oxidoreductase</keyword>
<dbReference type="InParanoid" id="A0A0H2RS85"/>
<feature type="region of interest" description="Disordered" evidence="8">
    <location>
        <begin position="164"/>
        <end position="191"/>
    </location>
</feature>
<name>A0A0H2RS85_9AGAM</name>
<dbReference type="InterPro" id="IPR011008">
    <property type="entry name" value="Dimeric_a/b-barrel"/>
</dbReference>
<dbReference type="NCBIfam" id="TIGR01413">
    <property type="entry name" value="Dyp_perox_fam"/>
    <property type="match status" value="1"/>
</dbReference>
<accession>A0A0H2RS85</accession>
<reference evidence="10 11" key="1">
    <citation type="submission" date="2015-04" db="EMBL/GenBank/DDBJ databases">
        <title>Complete genome sequence of Schizopora paradoxa KUC8140, a cosmopolitan wood degrader in East Asia.</title>
        <authorList>
            <consortium name="DOE Joint Genome Institute"/>
            <person name="Min B."/>
            <person name="Park H."/>
            <person name="Jang Y."/>
            <person name="Kim J.-J."/>
            <person name="Kim K.H."/>
            <person name="Pangilinan J."/>
            <person name="Lipzen A."/>
            <person name="Riley R."/>
            <person name="Grigoriev I.V."/>
            <person name="Spatafora J.W."/>
            <person name="Choi I.-G."/>
        </authorList>
    </citation>
    <scope>NUCLEOTIDE SEQUENCE [LARGE SCALE GENOMIC DNA]</scope>
    <source>
        <strain evidence="10 11">KUC8140</strain>
    </source>
</reference>
<evidence type="ECO:0000256" key="6">
    <source>
        <dbReference type="ARBA" id="ARBA00023004"/>
    </source>
</evidence>
<dbReference type="GO" id="GO:0004601">
    <property type="term" value="F:peroxidase activity"/>
    <property type="evidence" value="ECO:0007669"/>
    <property type="project" value="UniProtKB-KW"/>
</dbReference>
<evidence type="ECO:0000256" key="7">
    <source>
        <dbReference type="ARBA" id="ARBA00025737"/>
    </source>
</evidence>
<comment type="similarity">
    <text evidence="7">Belongs to the DyP-type peroxidase family.</text>
</comment>
<feature type="compositionally biased region" description="Basic and acidic residues" evidence="8">
    <location>
        <begin position="177"/>
        <end position="190"/>
    </location>
</feature>
<dbReference type="GO" id="GO:0005829">
    <property type="term" value="C:cytosol"/>
    <property type="evidence" value="ECO:0007669"/>
    <property type="project" value="TreeGrafter"/>
</dbReference>
<protein>
    <submittedName>
        <fullName evidence="10">Dyp-type peroxidase</fullName>
    </submittedName>
</protein>
<keyword evidence="3" id="KW-0349">Heme</keyword>
<dbReference type="Proteomes" id="UP000053477">
    <property type="component" value="Unassembled WGS sequence"/>
</dbReference>
<dbReference type="EMBL" id="KQ085937">
    <property type="protein sequence ID" value="KLO14875.1"/>
    <property type="molecule type" value="Genomic_DNA"/>
</dbReference>
<dbReference type="OrthoDB" id="3207336at2759"/>
<dbReference type="SUPFAM" id="SSF54909">
    <property type="entry name" value="Dimeric alpha+beta barrel"/>
    <property type="match status" value="1"/>
</dbReference>
<evidence type="ECO:0000256" key="4">
    <source>
        <dbReference type="ARBA" id="ARBA00022723"/>
    </source>
</evidence>
<feature type="domain" description="DyP dimeric alpha+beta barrel" evidence="9">
    <location>
        <begin position="222"/>
        <end position="382"/>
    </location>
</feature>
<keyword evidence="4" id="KW-0479">Metal-binding</keyword>
<dbReference type="Pfam" id="PF21105">
    <property type="entry name" value="DyP_N"/>
    <property type="match status" value="1"/>
</dbReference>
<keyword evidence="6" id="KW-0408">Iron</keyword>
<keyword evidence="11" id="KW-1185">Reference proteome</keyword>
<dbReference type="SUPFAM" id="SSF50370">
    <property type="entry name" value="Ricin B-like lectins"/>
    <property type="match status" value="1"/>
</dbReference>
<proteinExistence type="inferred from homology"/>
<evidence type="ECO:0000256" key="1">
    <source>
        <dbReference type="ARBA" id="ARBA00001970"/>
    </source>
</evidence>
<keyword evidence="2 10" id="KW-0575">Peroxidase</keyword>
<dbReference type="PANTHER" id="PTHR30521">
    <property type="entry name" value="DEFERROCHELATASE/PEROXIDASE"/>
    <property type="match status" value="1"/>
</dbReference>
<dbReference type="GO" id="GO:0020037">
    <property type="term" value="F:heme binding"/>
    <property type="evidence" value="ECO:0007669"/>
    <property type="project" value="InterPro"/>
</dbReference>
<evidence type="ECO:0000256" key="8">
    <source>
        <dbReference type="SAM" id="MobiDB-lite"/>
    </source>
</evidence>
<dbReference type="InterPro" id="IPR035992">
    <property type="entry name" value="Ricin_B-like_lectins"/>
</dbReference>
<dbReference type="GO" id="GO:0046872">
    <property type="term" value="F:metal ion binding"/>
    <property type="evidence" value="ECO:0007669"/>
    <property type="project" value="UniProtKB-KW"/>
</dbReference>
<dbReference type="InterPro" id="IPR006314">
    <property type="entry name" value="Dyp_peroxidase"/>
</dbReference>
<dbReference type="STRING" id="27342.A0A0H2RS85"/>